<dbReference type="AlphaFoldDB" id="A0A6I6DPZ2"/>
<dbReference type="EMBL" id="CP032550">
    <property type="protein sequence ID" value="QGU27025.1"/>
    <property type="molecule type" value="Genomic_DNA"/>
</dbReference>
<dbReference type="KEGG" id="moj:D7D94_04615"/>
<sequence>MDVTPAAVEVRIDRLTLEGFGRIDVAAVRTAFDAGLERRIGAGRMTFIESDRPALALAVTWDGPLDAAALGDALAASVYEGVLR</sequence>
<organism evidence="1 2">
    <name type="scientific">Microbacterium oryzae</name>
    <dbReference type="NCBI Taxonomy" id="743009"/>
    <lineage>
        <taxon>Bacteria</taxon>
        <taxon>Bacillati</taxon>
        <taxon>Actinomycetota</taxon>
        <taxon>Actinomycetes</taxon>
        <taxon>Micrococcales</taxon>
        <taxon>Microbacteriaceae</taxon>
        <taxon>Microbacterium</taxon>
    </lineage>
</organism>
<proteinExistence type="predicted"/>
<protein>
    <submittedName>
        <fullName evidence="1">Uncharacterized protein</fullName>
    </submittedName>
</protein>
<evidence type="ECO:0000313" key="2">
    <source>
        <dbReference type="Proteomes" id="UP000422989"/>
    </source>
</evidence>
<dbReference type="RefSeq" id="WP_156241518.1">
    <property type="nucleotide sequence ID" value="NZ_BAAAZL010000002.1"/>
</dbReference>
<name>A0A6I6DPZ2_9MICO</name>
<evidence type="ECO:0000313" key="1">
    <source>
        <dbReference type="EMBL" id="QGU27025.1"/>
    </source>
</evidence>
<dbReference type="Proteomes" id="UP000422989">
    <property type="component" value="Chromosome"/>
</dbReference>
<gene>
    <name evidence="1" type="ORF">D7D94_04615</name>
</gene>
<keyword evidence="2" id="KW-1185">Reference proteome</keyword>
<accession>A0A6I6DPZ2</accession>
<reference evidence="1 2" key="1">
    <citation type="submission" date="2018-09" db="EMBL/GenBank/DDBJ databases">
        <title>Whole genome sequencing of Microbacterium oryzae strain MB-10T.</title>
        <authorList>
            <person name="Das S.K."/>
        </authorList>
    </citation>
    <scope>NUCLEOTIDE SEQUENCE [LARGE SCALE GENOMIC DNA]</scope>
    <source>
        <strain evidence="1 2">MB-10</strain>
    </source>
</reference>